<accession>A0A1V3WBL5</accession>
<name>A0A1V3WBL5_MYCKA</name>
<evidence type="ECO:0000313" key="1">
    <source>
        <dbReference type="EMBL" id="OOK63661.1"/>
    </source>
</evidence>
<evidence type="ECO:0000313" key="2">
    <source>
        <dbReference type="Proteomes" id="UP000188532"/>
    </source>
</evidence>
<reference evidence="1 2" key="1">
    <citation type="submission" date="2017-02" db="EMBL/GenBank/DDBJ databases">
        <title>Complete genome sequences of Mycobacterium kansasii strains isolated from rhesus macaques.</title>
        <authorList>
            <person name="Panda A."/>
            <person name="Nagaraj S."/>
            <person name="Zhao X."/>
            <person name="Tettelin H."/>
            <person name="Detolla L.J."/>
        </authorList>
    </citation>
    <scope>NUCLEOTIDE SEQUENCE [LARGE SCALE GENOMIC DNA]</scope>
    <source>
        <strain evidence="1 2">11-3469</strain>
    </source>
</reference>
<proteinExistence type="predicted"/>
<dbReference type="EMBL" id="MVBN01000017">
    <property type="protein sequence ID" value="OOK63661.1"/>
    <property type="molecule type" value="Genomic_DNA"/>
</dbReference>
<dbReference type="AlphaFoldDB" id="A0A1V3WBL5"/>
<protein>
    <submittedName>
        <fullName evidence="1">Uncharacterized protein</fullName>
    </submittedName>
</protein>
<organism evidence="1 2">
    <name type="scientific">Mycobacterium kansasii</name>
    <dbReference type="NCBI Taxonomy" id="1768"/>
    <lineage>
        <taxon>Bacteria</taxon>
        <taxon>Bacillati</taxon>
        <taxon>Actinomycetota</taxon>
        <taxon>Actinomycetes</taxon>
        <taxon>Mycobacteriales</taxon>
        <taxon>Mycobacteriaceae</taxon>
        <taxon>Mycobacterium</taxon>
    </lineage>
</organism>
<gene>
    <name evidence="1" type="ORF">BZL29_8456</name>
</gene>
<comment type="caution">
    <text evidence="1">The sequence shown here is derived from an EMBL/GenBank/DDBJ whole genome shotgun (WGS) entry which is preliminary data.</text>
</comment>
<sequence>MLVDFTDHCGDLFGRCPAVRIGQQRRVLTGRVGALTGTAARGYPTPITVQ</sequence>
<dbReference type="Proteomes" id="UP000188532">
    <property type="component" value="Unassembled WGS sequence"/>
</dbReference>